<dbReference type="SMART" id="SM00235">
    <property type="entry name" value="ZnMc"/>
    <property type="match status" value="1"/>
</dbReference>
<dbReference type="CDD" id="cd04280">
    <property type="entry name" value="ZnMc_astacin_like"/>
    <property type="match status" value="1"/>
</dbReference>
<keyword evidence="10" id="KW-1185">Reference proteome</keyword>
<evidence type="ECO:0000256" key="6">
    <source>
        <dbReference type="PROSITE-ProRule" id="PRU01211"/>
    </source>
</evidence>
<keyword evidence="1 6" id="KW-0645">Protease</keyword>
<dbReference type="PRINTS" id="PR00480">
    <property type="entry name" value="ASTACIN"/>
</dbReference>
<keyword evidence="7" id="KW-0732">Signal</keyword>
<dbReference type="InterPro" id="IPR001506">
    <property type="entry name" value="Peptidase_M12A"/>
</dbReference>
<evidence type="ECO:0000256" key="2">
    <source>
        <dbReference type="ARBA" id="ARBA00022723"/>
    </source>
</evidence>
<evidence type="ECO:0000256" key="3">
    <source>
        <dbReference type="ARBA" id="ARBA00022801"/>
    </source>
</evidence>
<feature type="binding site" evidence="6">
    <location>
        <position position="301"/>
    </location>
    <ligand>
        <name>Zn(2+)</name>
        <dbReference type="ChEBI" id="CHEBI:29105"/>
        <note>catalytic</note>
    </ligand>
</feature>
<evidence type="ECO:0000256" key="4">
    <source>
        <dbReference type="ARBA" id="ARBA00022833"/>
    </source>
</evidence>
<gene>
    <name evidence="9" type="ORF">PLOB_00032736</name>
</gene>
<dbReference type="PROSITE" id="PS51864">
    <property type="entry name" value="ASTACIN"/>
    <property type="match status" value="1"/>
</dbReference>
<dbReference type="InterPro" id="IPR006026">
    <property type="entry name" value="Peptidase_Metallo"/>
</dbReference>
<dbReference type="EMBL" id="CALNXK010000043">
    <property type="protein sequence ID" value="CAH3126985.1"/>
    <property type="molecule type" value="Genomic_DNA"/>
</dbReference>
<dbReference type="Gene3D" id="3.40.390.10">
    <property type="entry name" value="Collagenase (Catalytic Domain)"/>
    <property type="match status" value="1"/>
</dbReference>
<feature type="active site" evidence="6">
    <location>
        <position position="302"/>
    </location>
</feature>
<keyword evidence="2 6" id="KW-0479">Metal-binding</keyword>
<reference evidence="9 10" key="1">
    <citation type="submission" date="2022-05" db="EMBL/GenBank/DDBJ databases">
        <authorList>
            <consortium name="Genoscope - CEA"/>
            <person name="William W."/>
        </authorList>
    </citation>
    <scope>NUCLEOTIDE SEQUENCE [LARGE SCALE GENOMIC DNA]</scope>
</reference>
<keyword evidence="4 6" id="KW-0862">Zinc</keyword>
<evidence type="ECO:0000259" key="8">
    <source>
        <dbReference type="PROSITE" id="PS51864"/>
    </source>
</evidence>
<feature type="binding site" evidence="6">
    <location>
        <position position="311"/>
    </location>
    <ligand>
        <name>Zn(2+)</name>
        <dbReference type="ChEBI" id="CHEBI:29105"/>
        <note>catalytic</note>
    </ligand>
</feature>
<dbReference type="SUPFAM" id="SSF55486">
    <property type="entry name" value="Metalloproteases ('zincins'), catalytic domain"/>
    <property type="match status" value="1"/>
</dbReference>
<name>A0ABN8NYE7_9CNID</name>
<protein>
    <recommendedName>
        <fullName evidence="7">Metalloendopeptidase</fullName>
        <ecNumber evidence="7">3.4.24.-</ecNumber>
    </recommendedName>
</protein>
<comment type="caution">
    <text evidence="9">The sequence shown here is derived from an EMBL/GenBank/DDBJ whole genome shotgun (WGS) entry which is preliminary data.</text>
</comment>
<evidence type="ECO:0000313" key="10">
    <source>
        <dbReference type="Proteomes" id="UP001159405"/>
    </source>
</evidence>
<feature type="chain" id="PRO_5044953453" description="Metalloendopeptidase" evidence="7">
    <location>
        <begin position="21"/>
        <end position="421"/>
    </location>
</feature>
<dbReference type="Proteomes" id="UP001159405">
    <property type="component" value="Unassembled WGS sequence"/>
</dbReference>
<dbReference type="PANTHER" id="PTHR10127">
    <property type="entry name" value="DISCOIDIN, CUB, EGF, LAMININ , AND ZINC METALLOPROTEASE DOMAIN CONTAINING"/>
    <property type="match status" value="1"/>
</dbReference>
<organism evidence="9 10">
    <name type="scientific">Porites lobata</name>
    <dbReference type="NCBI Taxonomy" id="104759"/>
    <lineage>
        <taxon>Eukaryota</taxon>
        <taxon>Metazoa</taxon>
        <taxon>Cnidaria</taxon>
        <taxon>Anthozoa</taxon>
        <taxon>Hexacorallia</taxon>
        <taxon>Scleractinia</taxon>
        <taxon>Fungiina</taxon>
        <taxon>Poritidae</taxon>
        <taxon>Porites</taxon>
    </lineage>
</organism>
<dbReference type="PANTHER" id="PTHR10127:SF780">
    <property type="entry name" value="METALLOENDOPEPTIDASE"/>
    <property type="match status" value="1"/>
</dbReference>
<keyword evidence="3 6" id="KW-0378">Hydrolase</keyword>
<evidence type="ECO:0000256" key="7">
    <source>
        <dbReference type="RuleBase" id="RU361183"/>
    </source>
</evidence>
<evidence type="ECO:0000313" key="9">
    <source>
        <dbReference type="EMBL" id="CAH3126985.1"/>
    </source>
</evidence>
<feature type="signal peptide" evidence="7">
    <location>
        <begin position="1"/>
        <end position="20"/>
    </location>
</feature>
<evidence type="ECO:0000256" key="1">
    <source>
        <dbReference type="ARBA" id="ARBA00022670"/>
    </source>
</evidence>
<accession>A0ABN8NYE7</accession>
<proteinExistence type="predicted"/>
<evidence type="ECO:0000256" key="5">
    <source>
        <dbReference type="ARBA" id="ARBA00023049"/>
    </source>
</evidence>
<sequence length="421" mass="49304">MWRLFEGSLVLSCFFCVLLPVLTREASFGKAFGFKRGHGFHDENDYDDGYAEFTGAEKRTLSEMQRRRFQNVQEDEGEMKRDSIHDLLLRELTRGEKTETADEESPYMTDDVSNEENRFDKLRENSQHETLKEQIVDGVGTAEDNLALKEEEEKQRKARIKKLLPKNGDLFEGDIVMDQRLRSWVTGESDKRDAINDVSYLWPKSDDGTVRVPYTLSDEIQRDSWKMDSISKAVAAYNKYTCIRYVRLFESEEELKKREIVLDRVRFIINSSMCYSLVGRQGGKQDISIGNGCERLGTVLHEMMHTIGFIHEQSRPDRDKYIKVFYDNIKPAMMHNFEKYTVGQVEALPANKNFYDYDSCLHYNNHAFSQNDQDTIESIKDPSRRFGQREFFSKHDIKQINELYNCDVPHLSEKLEDVTWE</sequence>
<dbReference type="InterPro" id="IPR024079">
    <property type="entry name" value="MetalloPept_cat_dom_sf"/>
</dbReference>
<comment type="cofactor">
    <cofactor evidence="6 7">
        <name>Zn(2+)</name>
        <dbReference type="ChEBI" id="CHEBI:29105"/>
    </cofactor>
    <text evidence="6 7">Binds 1 zinc ion per subunit.</text>
</comment>
<dbReference type="InterPro" id="IPR034035">
    <property type="entry name" value="Astacin-like_dom"/>
</dbReference>
<feature type="binding site" evidence="6">
    <location>
        <position position="305"/>
    </location>
    <ligand>
        <name>Zn(2+)</name>
        <dbReference type="ChEBI" id="CHEBI:29105"/>
        <note>catalytic</note>
    </ligand>
</feature>
<feature type="domain" description="Peptidase M12A" evidence="8">
    <location>
        <begin position="193"/>
        <end position="407"/>
    </location>
</feature>
<keyword evidence="5 6" id="KW-0482">Metalloprotease</keyword>
<dbReference type="Pfam" id="PF01400">
    <property type="entry name" value="Astacin"/>
    <property type="match status" value="1"/>
</dbReference>
<comment type="caution">
    <text evidence="6">Lacks conserved residue(s) required for the propagation of feature annotation.</text>
</comment>
<dbReference type="EC" id="3.4.24.-" evidence="7"/>